<proteinExistence type="predicted"/>
<dbReference type="SUPFAM" id="SSF50630">
    <property type="entry name" value="Acid proteases"/>
    <property type="match status" value="1"/>
</dbReference>
<accession>Q2R0Y4</accession>
<dbReference type="Gene3D" id="2.40.70.10">
    <property type="entry name" value="Acid Proteases"/>
    <property type="match status" value="1"/>
</dbReference>
<evidence type="ECO:0000313" key="2">
    <source>
        <dbReference type="EMBL" id="ABA94888.1"/>
    </source>
</evidence>
<reference evidence="2" key="1">
    <citation type="journal article" date="2005" name="BMC Biol.">
        <title>The sequence of rice chromosomes 11 and 12, rich in disease resistance genes and recent gene duplications.</title>
        <authorList>
            <consortium name="The rice chromosomes 11 and 12 sequencing consortia"/>
        </authorList>
    </citation>
    <scope>NUCLEOTIDE SEQUENCE [LARGE SCALE GENOMIC DNA]</scope>
</reference>
<sequence length="341" mass="38982">MAEWARNKRVVTCQYVKDSGKEEKFDFDITKADRIFDLFLREKQIHLPAGHVIPSATELGKRKFCWNGGMRLPSKEDCPGCSDADENHVSSSSRFHPGKENRSMQRKLPVHQRLGPVYQNSVQGEDGEDEARNQQWCPSGIFTKTQKTRVQRMRSRERFQEVYEEIDHRLKRTKQEWRIKSKIVPADEVDADKAKQVSKGKTIESSSVNMVFVLPAEYCAKPADAEILEESLARLILSPEQAVFEKPEGTEHRHLKLLYVKGFVNGEPMSKMLVDGGAAVNLMRYATFRKLGKSAENLIKTNMVLKDFGGNLWTPVFITGINHINSTISLDQVVWYTRVHS</sequence>
<gene>
    <name evidence="2" type="ordered locus">LOC_Os11g40990</name>
</gene>
<protein>
    <submittedName>
        <fullName evidence="2">Retrotransposon protein, putative, unclassified</fullName>
    </submittedName>
</protein>
<organism evidence="2">
    <name type="scientific">Oryza sativa subsp. japonica</name>
    <name type="common">Rice</name>
    <dbReference type="NCBI Taxonomy" id="39947"/>
    <lineage>
        <taxon>Eukaryota</taxon>
        <taxon>Viridiplantae</taxon>
        <taxon>Streptophyta</taxon>
        <taxon>Embryophyta</taxon>
        <taxon>Tracheophyta</taxon>
        <taxon>Spermatophyta</taxon>
        <taxon>Magnoliopsida</taxon>
        <taxon>Liliopsida</taxon>
        <taxon>Poales</taxon>
        <taxon>Poaceae</taxon>
        <taxon>BOP clade</taxon>
        <taxon>Oryzoideae</taxon>
        <taxon>Oryzeae</taxon>
        <taxon>Oryzinae</taxon>
        <taxon>Oryza</taxon>
        <taxon>Oryza sativa</taxon>
    </lineage>
</organism>
<reference evidence="2" key="2">
    <citation type="submission" date="2005-04" db="EMBL/GenBank/DDBJ databases">
        <authorList>
            <person name="Buell C.R."/>
            <person name="Wing R.A."/>
            <person name="McCombie W.A."/>
            <person name="Ouyang S."/>
        </authorList>
    </citation>
    <scope>NUCLEOTIDE SEQUENCE</scope>
</reference>
<dbReference type="InterPro" id="IPR021109">
    <property type="entry name" value="Peptidase_aspartic_dom_sf"/>
</dbReference>
<dbReference type="EMBL" id="DP000010">
    <property type="protein sequence ID" value="ABA94888.1"/>
    <property type="molecule type" value="Genomic_DNA"/>
</dbReference>
<reference evidence="2" key="3">
    <citation type="submission" date="2006-01" db="EMBL/GenBank/DDBJ databases">
        <authorList>
            <person name="Buell R."/>
        </authorList>
    </citation>
    <scope>NUCLEOTIDE SEQUENCE</scope>
</reference>
<feature type="region of interest" description="Disordered" evidence="1">
    <location>
        <begin position="81"/>
        <end position="105"/>
    </location>
</feature>
<name>Q2R0Y4_ORYSJ</name>
<dbReference type="AlphaFoldDB" id="Q2R0Y4"/>
<evidence type="ECO:0000256" key="1">
    <source>
        <dbReference type="SAM" id="MobiDB-lite"/>
    </source>
</evidence>